<keyword evidence="2" id="KW-0813">Transport</keyword>
<dbReference type="SUPFAM" id="SSF103473">
    <property type="entry name" value="MFS general substrate transporter"/>
    <property type="match status" value="1"/>
</dbReference>
<evidence type="ECO:0000256" key="8">
    <source>
        <dbReference type="SAM" id="Phobius"/>
    </source>
</evidence>
<feature type="transmembrane region" description="Helical" evidence="8">
    <location>
        <begin position="225"/>
        <end position="246"/>
    </location>
</feature>
<evidence type="ECO:0000313" key="9">
    <source>
        <dbReference type="EMBL" id="MFI2324486.1"/>
    </source>
</evidence>
<evidence type="ECO:0000256" key="7">
    <source>
        <dbReference type="SAM" id="MobiDB-lite"/>
    </source>
</evidence>
<evidence type="ECO:0000256" key="5">
    <source>
        <dbReference type="ARBA" id="ARBA00022989"/>
    </source>
</evidence>
<dbReference type="Proteomes" id="UP001611450">
    <property type="component" value="Unassembled WGS sequence"/>
</dbReference>
<feature type="transmembrane region" description="Helical" evidence="8">
    <location>
        <begin position="258"/>
        <end position="278"/>
    </location>
</feature>
<name>A0ABW7WNC3_9NOCA</name>
<reference evidence="9 10" key="1">
    <citation type="submission" date="2024-10" db="EMBL/GenBank/DDBJ databases">
        <title>The Natural Products Discovery Center: Release of the First 8490 Sequenced Strains for Exploring Actinobacteria Biosynthetic Diversity.</title>
        <authorList>
            <person name="Kalkreuter E."/>
            <person name="Kautsar S.A."/>
            <person name="Yang D."/>
            <person name="Bader C.D."/>
            <person name="Teijaro C.N."/>
            <person name="Fluegel L."/>
            <person name="Davis C.M."/>
            <person name="Simpson J.R."/>
            <person name="Lauterbach L."/>
            <person name="Steele A.D."/>
            <person name="Gui C."/>
            <person name="Meng S."/>
            <person name="Li G."/>
            <person name="Viehrig K."/>
            <person name="Ye F."/>
            <person name="Su P."/>
            <person name="Kiefer A.F."/>
            <person name="Nichols A."/>
            <person name="Cepeda A.J."/>
            <person name="Yan W."/>
            <person name="Fan B."/>
            <person name="Jiang Y."/>
            <person name="Adhikari A."/>
            <person name="Zheng C.-J."/>
            <person name="Schuster L."/>
            <person name="Cowan T.M."/>
            <person name="Smanski M.J."/>
            <person name="Chevrette M.G."/>
            <person name="De Carvalho L.P.S."/>
            <person name="Shen B."/>
        </authorList>
    </citation>
    <scope>NUCLEOTIDE SEQUENCE [LARGE SCALE GENOMIC DNA]</scope>
    <source>
        <strain evidence="9 10">NPDC019626</strain>
    </source>
</reference>
<keyword evidence="5 8" id="KW-1133">Transmembrane helix</keyword>
<keyword evidence="10" id="KW-1185">Reference proteome</keyword>
<dbReference type="Pfam" id="PF05977">
    <property type="entry name" value="MFS_3"/>
    <property type="match status" value="1"/>
</dbReference>
<feature type="transmembrane region" description="Helical" evidence="8">
    <location>
        <begin position="81"/>
        <end position="103"/>
    </location>
</feature>
<keyword evidence="6 8" id="KW-0472">Membrane</keyword>
<dbReference type="InterPro" id="IPR036259">
    <property type="entry name" value="MFS_trans_sf"/>
</dbReference>
<protein>
    <submittedName>
        <fullName evidence="9">MFS transporter</fullName>
    </submittedName>
</protein>
<dbReference type="RefSeq" id="WP_396946577.1">
    <property type="nucleotide sequence ID" value="NZ_JBIRXV010000008.1"/>
</dbReference>
<evidence type="ECO:0000313" key="10">
    <source>
        <dbReference type="Proteomes" id="UP001611450"/>
    </source>
</evidence>
<dbReference type="PANTHER" id="PTHR23513">
    <property type="entry name" value="INTEGRAL MEMBRANE EFFLUX PROTEIN-RELATED"/>
    <property type="match status" value="1"/>
</dbReference>
<sequence>MTSALRSEWRKRFNAFWLAQTVGGIGSAYLPFGLGLFAVTELHADASDMSALAAASLLPKVFITLHAGAYVEKLGRWRSMILANVVELAVWSCALIICVSHGATIPLLLAVAFCTESARMVNVVAFQSVTPMIVPDAELRSANAKFGVSESLAQFAGPLAGSWFFAVVGPSISLAAAVGMVAVLAVALTILRLPEAPSPSVRRTSVTKLVLEGLRYVVTDRYLRWIAFANLSTNCFLAWIGALWLVFLARDIGWQPQVIGLVGAVGSLGGLMGGPVALWLTRRLGDGRTLLCFAIAYAPGYALAVLPVPETWRTVLVTSGLLVVMTALVGYNVVQRTLRQTISMPETLARVNASMRWFSALAAPLGALLGGIAAAALGVQGGLVVGIAGLVAPGLVLLLSPLRQVEAVAETTSATDAAPAQEKPREPGAGESAQHSDLPADAL</sequence>
<dbReference type="Gene3D" id="1.20.1250.20">
    <property type="entry name" value="MFS general substrate transporter like domains"/>
    <property type="match status" value="1"/>
</dbReference>
<feature type="transmembrane region" description="Helical" evidence="8">
    <location>
        <begin position="314"/>
        <end position="334"/>
    </location>
</feature>
<evidence type="ECO:0000256" key="1">
    <source>
        <dbReference type="ARBA" id="ARBA00004651"/>
    </source>
</evidence>
<keyword evidence="4 8" id="KW-0812">Transmembrane</keyword>
<proteinExistence type="predicted"/>
<comment type="subcellular location">
    <subcellularLocation>
        <location evidence="1">Cell membrane</location>
        <topology evidence="1">Multi-pass membrane protein</topology>
    </subcellularLocation>
</comment>
<comment type="caution">
    <text evidence="9">The sequence shown here is derived from an EMBL/GenBank/DDBJ whole genome shotgun (WGS) entry which is preliminary data.</text>
</comment>
<feature type="transmembrane region" description="Helical" evidence="8">
    <location>
        <begin position="15"/>
        <end position="39"/>
    </location>
</feature>
<evidence type="ECO:0000256" key="2">
    <source>
        <dbReference type="ARBA" id="ARBA00022448"/>
    </source>
</evidence>
<keyword evidence="3" id="KW-1003">Cell membrane</keyword>
<organism evidence="9 10">
    <name type="scientific">Nocardia beijingensis</name>
    <dbReference type="NCBI Taxonomy" id="95162"/>
    <lineage>
        <taxon>Bacteria</taxon>
        <taxon>Bacillati</taxon>
        <taxon>Actinomycetota</taxon>
        <taxon>Actinomycetes</taxon>
        <taxon>Mycobacteriales</taxon>
        <taxon>Nocardiaceae</taxon>
        <taxon>Nocardia</taxon>
    </lineage>
</organism>
<feature type="transmembrane region" description="Helical" evidence="8">
    <location>
        <begin position="290"/>
        <end position="308"/>
    </location>
</feature>
<gene>
    <name evidence="9" type="ORF">ACH47G_28715</name>
</gene>
<evidence type="ECO:0000256" key="6">
    <source>
        <dbReference type="ARBA" id="ARBA00023136"/>
    </source>
</evidence>
<dbReference type="EMBL" id="JBIRXV010000008">
    <property type="protein sequence ID" value="MFI2324486.1"/>
    <property type="molecule type" value="Genomic_DNA"/>
</dbReference>
<evidence type="ECO:0000256" key="3">
    <source>
        <dbReference type="ARBA" id="ARBA00022475"/>
    </source>
</evidence>
<feature type="region of interest" description="Disordered" evidence="7">
    <location>
        <begin position="410"/>
        <end position="443"/>
    </location>
</feature>
<dbReference type="PANTHER" id="PTHR23513:SF6">
    <property type="entry name" value="MAJOR FACILITATOR SUPERFAMILY ASSOCIATED DOMAIN-CONTAINING PROTEIN"/>
    <property type="match status" value="1"/>
</dbReference>
<feature type="transmembrane region" description="Helical" evidence="8">
    <location>
        <begin position="383"/>
        <end position="402"/>
    </location>
</feature>
<accession>A0ABW7WNC3</accession>
<evidence type="ECO:0000256" key="4">
    <source>
        <dbReference type="ARBA" id="ARBA00022692"/>
    </source>
</evidence>
<feature type="transmembrane region" description="Helical" evidence="8">
    <location>
        <begin position="163"/>
        <end position="193"/>
    </location>
</feature>
<feature type="transmembrane region" description="Helical" evidence="8">
    <location>
        <begin position="355"/>
        <end position="377"/>
    </location>
</feature>
<dbReference type="CDD" id="cd06173">
    <property type="entry name" value="MFS_MefA_like"/>
    <property type="match status" value="1"/>
</dbReference>
<feature type="transmembrane region" description="Helical" evidence="8">
    <location>
        <begin position="51"/>
        <end position="69"/>
    </location>
</feature>
<dbReference type="InterPro" id="IPR010290">
    <property type="entry name" value="TM_effector"/>
</dbReference>